<reference evidence="2" key="1">
    <citation type="journal article" date="2013" name="Nat. Commun.">
        <title>Whole-genome sequencing of Oryza brachyantha reveals mechanisms underlying Oryza genome evolution.</title>
        <authorList>
            <person name="Chen J."/>
            <person name="Huang Q."/>
            <person name="Gao D."/>
            <person name="Wang J."/>
            <person name="Lang Y."/>
            <person name="Liu T."/>
            <person name="Li B."/>
            <person name="Bai Z."/>
            <person name="Luis Goicoechea J."/>
            <person name="Liang C."/>
            <person name="Chen C."/>
            <person name="Zhang W."/>
            <person name="Sun S."/>
            <person name="Liao Y."/>
            <person name="Zhang X."/>
            <person name="Yang L."/>
            <person name="Song C."/>
            <person name="Wang M."/>
            <person name="Shi J."/>
            <person name="Liu G."/>
            <person name="Liu J."/>
            <person name="Zhou H."/>
            <person name="Zhou W."/>
            <person name="Yu Q."/>
            <person name="An N."/>
            <person name="Chen Y."/>
            <person name="Cai Q."/>
            <person name="Wang B."/>
            <person name="Liu B."/>
            <person name="Min J."/>
            <person name="Huang Y."/>
            <person name="Wu H."/>
            <person name="Li Z."/>
            <person name="Zhang Y."/>
            <person name="Yin Y."/>
            <person name="Song W."/>
            <person name="Jiang J."/>
            <person name="Jackson S.A."/>
            <person name="Wing R.A."/>
            <person name="Wang J."/>
            <person name="Chen M."/>
        </authorList>
    </citation>
    <scope>NUCLEOTIDE SEQUENCE [LARGE SCALE GENOMIC DNA]</scope>
    <source>
        <strain evidence="2">cv. IRGC 101232</strain>
    </source>
</reference>
<dbReference type="PANTHER" id="PTHR33018">
    <property type="entry name" value="OS10G0338966 PROTEIN-RELATED"/>
    <property type="match status" value="1"/>
</dbReference>
<evidence type="ECO:0000313" key="2">
    <source>
        <dbReference type="EnsemblPlants" id="OB09G12040.1"/>
    </source>
</evidence>
<feature type="domain" description="DUF8039" evidence="1">
    <location>
        <begin position="129"/>
        <end position="217"/>
    </location>
</feature>
<evidence type="ECO:0000313" key="3">
    <source>
        <dbReference type="Proteomes" id="UP000006038"/>
    </source>
</evidence>
<dbReference type="EnsemblPlants" id="OB09G12040.1">
    <property type="protein sequence ID" value="OB09G12040.1"/>
    <property type="gene ID" value="OB09G12040"/>
</dbReference>
<sequence length="276" mass="30409">MYNTNRLISEYRSGLGEFLNAAENEKHAREMLSSCAAHARNLEYWKLLEVRHCIDLMHIEKNVTDSVIRLLLNIKGKTKDGFNARKDMEDMKIRPGLVGPQVDVSPTGLPSSCASTGMNAQDRVVPSVVDHMNEDTASFVLQVMVMEKFSSDAAEGLVFRPSRTIRVHGAQLLDGHAKIQVDSWVTFPLENPPNDEILTLGAAKGTYIQWPKSDIIIRMKPNAPPIPKPKDSMPPAVEPNVEASIGQALTGHHFGCGLALEVEDVLPNLPSIKIVV</sequence>
<organism evidence="2">
    <name type="scientific">Oryza brachyantha</name>
    <name type="common">malo sina</name>
    <dbReference type="NCBI Taxonomy" id="4533"/>
    <lineage>
        <taxon>Eukaryota</taxon>
        <taxon>Viridiplantae</taxon>
        <taxon>Streptophyta</taxon>
        <taxon>Embryophyta</taxon>
        <taxon>Tracheophyta</taxon>
        <taxon>Spermatophyta</taxon>
        <taxon>Magnoliopsida</taxon>
        <taxon>Liliopsida</taxon>
        <taxon>Poales</taxon>
        <taxon>Poaceae</taxon>
        <taxon>BOP clade</taxon>
        <taxon>Oryzoideae</taxon>
        <taxon>Oryzeae</taxon>
        <taxon>Oryzinae</taxon>
        <taxon>Oryza</taxon>
    </lineage>
</organism>
<protein>
    <recommendedName>
        <fullName evidence="1">DUF8039 domain-containing protein</fullName>
    </recommendedName>
</protein>
<accession>J3MW25</accession>
<proteinExistence type="predicted"/>
<dbReference type="InterPro" id="IPR058352">
    <property type="entry name" value="DUF8039"/>
</dbReference>
<dbReference type="Proteomes" id="UP000006038">
    <property type="component" value="Chromosome 9"/>
</dbReference>
<dbReference type="AlphaFoldDB" id="J3MW25"/>
<dbReference type="Pfam" id="PF26133">
    <property type="entry name" value="DUF8039"/>
    <property type="match status" value="1"/>
</dbReference>
<evidence type="ECO:0000259" key="1">
    <source>
        <dbReference type="Pfam" id="PF26133"/>
    </source>
</evidence>
<dbReference type="Gramene" id="OB09G12040.1">
    <property type="protein sequence ID" value="OB09G12040.1"/>
    <property type="gene ID" value="OB09G12040"/>
</dbReference>
<keyword evidence="3" id="KW-1185">Reference proteome</keyword>
<name>J3MW25_ORYBR</name>
<reference evidence="2" key="2">
    <citation type="submission" date="2013-04" db="UniProtKB">
        <authorList>
            <consortium name="EnsemblPlants"/>
        </authorList>
    </citation>
    <scope>IDENTIFICATION</scope>
</reference>
<dbReference type="PANTHER" id="PTHR33018:SF30">
    <property type="entry name" value="OS02G0502850 PROTEIN"/>
    <property type="match status" value="1"/>
</dbReference>
<dbReference type="HOGENOM" id="CLU_1009616_0_0_1"/>